<keyword evidence="3" id="KW-1185">Reference proteome</keyword>
<dbReference type="InterPro" id="IPR021324">
    <property type="entry name" value="DUF2929"/>
</dbReference>
<dbReference type="Proteomes" id="UP001209553">
    <property type="component" value="Unassembled WGS sequence"/>
</dbReference>
<protein>
    <submittedName>
        <fullName evidence="2">YjzD family protein</fullName>
    </submittedName>
</protein>
<reference evidence="2 3" key="1">
    <citation type="journal article" date="2023" name="Int. J. Syst. Evol. Microbiol.">
        <title>Streptococcus sciuri sp. nov., Staphylococcus marylandisciuri sp. nov. and Staphylococcus americanisciuri sp. nov., isolated from faeces of eastern grey squirrel (Sciurus carolinensis).</title>
        <authorList>
            <person name="Volokhov D.V."/>
            <person name="Zagorodnyaya T.A."/>
            <person name="Furtak V.A."/>
            <person name="Nattanmai G."/>
            <person name="Randall L."/>
            <person name="Jose S."/>
            <person name="Gao Y."/>
            <person name="Eisenberg T."/>
            <person name="Delmonte P."/>
            <person name="Blom J."/>
            <person name="Mitchell K.K."/>
        </authorList>
    </citation>
    <scope>NUCLEOTIDE SEQUENCE [LARGE SCALE GENOMIC DNA]</scope>
    <source>
        <strain evidence="2 3">SQ8-PEA</strain>
    </source>
</reference>
<proteinExistence type="predicted"/>
<name>A0ABT2QPS6_9STAP</name>
<keyword evidence="1" id="KW-1133">Transmembrane helix</keyword>
<evidence type="ECO:0000313" key="3">
    <source>
        <dbReference type="Proteomes" id="UP001209553"/>
    </source>
</evidence>
<feature type="transmembrane region" description="Helical" evidence="1">
    <location>
        <begin position="32"/>
        <end position="53"/>
    </location>
</feature>
<dbReference type="EMBL" id="JAOPKZ010000006">
    <property type="protein sequence ID" value="MCU5745978.1"/>
    <property type="molecule type" value="Genomic_DNA"/>
</dbReference>
<evidence type="ECO:0000313" key="2">
    <source>
        <dbReference type="EMBL" id="MCU5745978.1"/>
    </source>
</evidence>
<accession>A0ABT2QPS6</accession>
<sequence>MKYIAVLFWSILLLEMVGFVLSSLNGEASSDLVFPIIIAVIFTIFVALFDLVIGSNHDSTKEEL</sequence>
<dbReference type="RefSeq" id="WP_262855397.1">
    <property type="nucleotide sequence ID" value="NZ_JAOPKZ010000006.1"/>
</dbReference>
<gene>
    <name evidence="2" type="ORF">N9R04_04485</name>
</gene>
<dbReference type="Pfam" id="PF11151">
    <property type="entry name" value="DUF2929"/>
    <property type="match status" value="1"/>
</dbReference>
<keyword evidence="1" id="KW-0472">Membrane</keyword>
<comment type="caution">
    <text evidence="2">The sequence shown here is derived from an EMBL/GenBank/DDBJ whole genome shotgun (WGS) entry which is preliminary data.</text>
</comment>
<organism evidence="2 3">
    <name type="scientific">Staphylococcus marylandisciuri</name>
    <dbReference type="NCBI Taxonomy" id="2981529"/>
    <lineage>
        <taxon>Bacteria</taxon>
        <taxon>Bacillati</taxon>
        <taxon>Bacillota</taxon>
        <taxon>Bacilli</taxon>
        <taxon>Bacillales</taxon>
        <taxon>Staphylococcaceae</taxon>
        <taxon>Staphylococcus</taxon>
    </lineage>
</organism>
<keyword evidence="1" id="KW-0812">Transmembrane</keyword>
<evidence type="ECO:0000256" key="1">
    <source>
        <dbReference type="SAM" id="Phobius"/>
    </source>
</evidence>